<sequence length="358" mass="39721">MMQQSYDSYFREAAESLLGSMDPKLRDRAAHIGEMNTAYIGTARDIELDEAFEALIVNSAAELFGKSGKRRALFVVGESGSGKTTAVEKHISKRSEFAPRVAADGTPYDLLIDMEAPKPLTVKGLATNGLKRLGYHVNNPRLTAGELFELWKDQLRQQRVLFLAIDELQHVLKSDNVKELQTVADVIKSLLQIPGWPLHLILSGVPELAGFLHQSGQTNRQLKERSKVIEFRRMTFPEDIPIMTKVVNKIVTVEAGLKADPVILSEEFVHRLLHASCGAFGSMIQTTRHVCEVALRRGAETVGPELFASAYALESGCRPSQNIFTAKENWKDILPANSMRELVDEGRSAPQKRAKTGK</sequence>
<dbReference type="GO" id="GO:0016887">
    <property type="term" value="F:ATP hydrolysis activity"/>
    <property type="evidence" value="ECO:0007669"/>
    <property type="project" value="InterPro"/>
</dbReference>
<accession>A0AA88JS91</accession>
<reference evidence="2 3" key="1">
    <citation type="submission" date="2018-08" db="EMBL/GenBank/DDBJ databases">
        <title>Crown Gall in kiwifruit.</title>
        <authorList>
            <person name="Visnovsky S.B."/>
            <person name="Pitman A.R."/>
        </authorList>
    </citation>
    <scope>NUCLEOTIDE SEQUENCE [LARGE SCALE GENOMIC DNA]</scope>
    <source>
        <strain evidence="2 3">SBV_302_78_2</strain>
    </source>
</reference>
<dbReference type="Gene3D" id="3.40.50.300">
    <property type="entry name" value="P-loop containing nucleotide triphosphate hydrolases"/>
    <property type="match status" value="1"/>
</dbReference>
<dbReference type="InterPro" id="IPR049945">
    <property type="entry name" value="AAA_22"/>
</dbReference>
<name>A0AA88JS91_RHIRH</name>
<dbReference type="EMBL" id="QRFF01000001">
    <property type="protein sequence ID" value="KAA3503933.1"/>
    <property type="molecule type" value="Genomic_DNA"/>
</dbReference>
<feature type="domain" description="ORC1/DEAH AAA+ ATPase" evidence="1">
    <location>
        <begin position="69"/>
        <end position="210"/>
    </location>
</feature>
<evidence type="ECO:0000313" key="3">
    <source>
        <dbReference type="Proteomes" id="UP000473658"/>
    </source>
</evidence>
<organism evidence="2 3">
    <name type="scientific">Rhizobium rhizogenes</name>
    <name type="common">Agrobacterium rhizogenes</name>
    <dbReference type="NCBI Taxonomy" id="359"/>
    <lineage>
        <taxon>Bacteria</taxon>
        <taxon>Pseudomonadati</taxon>
        <taxon>Pseudomonadota</taxon>
        <taxon>Alphaproteobacteria</taxon>
        <taxon>Hyphomicrobiales</taxon>
        <taxon>Rhizobiaceae</taxon>
        <taxon>Rhizobium/Agrobacterium group</taxon>
        <taxon>Rhizobium</taxon>
    </lineage>
</organism>
<comment type="caution">
    <text evidence="2">The sequence shown here is derived from an EMBL/GenBank/DDBJ whole genome shotgun (WGS) entry which is preliminary data.</text>
</comment>
<gene>
    <name evidence="2" type="ORF">DXM27_01085</name>
</gene>
<dbReference type="Proteomes" id="UP000473658">
    <property type="component" value="Unassembled WGS sequence"/>
</dbReference>
<dbReference type="SUPFAM" id="SSF52540">
    <property type="entry name" value="P-loop containing nucleoside triphosphate hydrolases"/>
    <property type="match status" value="1"/>
</dbReference>
<dbReference type="Pfam" id="PF13401">
    <property type="entry name" value="AAA_22"/>
    <property type="match status" value="1"/>
</dbReference>
<evidence type="ECO:0000259" key="1">
    <source>
        <dbReference type="Pfam" id="PF13401"/>
    </source>
</evidence>
<dbReference type="InterPro" id="IPR027417">
    <property type="entry name" value="P-loop_NTPase"/>
</dbReference>
<evidence type="ECO:0000313" key="2">
    <source>
        <dbReference type="EMBL" id="KAA3503933.1"/>
    </source>
</evidence>
<protein>
    <recommendedName>
        <fullName evidence="1">ORC1/DEAH AAA+ ATPase domain-containing protein</fullName>
    </recommendedName>
</protein>
<proteinExistence type="predicted"/>
<dbReference type="AlphaFoldDB" id="A0AA88JS91"/>